<feature type="region of interest" description="Disordered" evidence="1">
    <location>
        <begin position="1"/>
        <end position="20"/>
    </location>
</feature>
<feature type="non-terminal residue" evidence="2">
    <location>
        <position position="1"/>
    </location>
</feature>
<sequence length="143" mass="15938">GDTGSDGEQGNEDHHAGRNDQVPPLLLLSLLTLPPLQVTELTTLPHGMNHHDGCWLDHVAMDNLQFSPSPLVHAPQLLVLLVRYPQPVFKYCQVKRPTWRHQNGGKEDFEFTKCFQGPVVLNHPEQQSPPGPSSGRTRTDDPL</sequence>
<proteinExistence type="predicted"/>
<dbReference type="EMBL" id="VOFY01000010">
    <property type="protein sequence ID" value="KAA8588654.1"/>
    <property type="molecule type" value="Genomic_DNA"/>
</dbReference>
<reference evidence="2 3" key="1">
    <citation type="submission" date="2019-08" db="EMBL/GenBank/DDBJ databases">
        <title>A chromosome-level genome assembly, high-density linkage maps, and genome scans reveal the genomic architecture of hybrid incompatibilities underlying speciation via character displacement in darters (Percidae: Etheostominae).</title>
        <authorList>
            <person name="Moran R.L."/>
            <person name="Catchen J.M."/>
            <person name="Fuller R.C."/>
        </authorList>
    </citation>
    <scope>NUCLEOTIDE SEQUENCE [LARGE SCALE GENOMIC DNA]</scope>
    <source>
        <strain evidence="2">EspeVRDwgs_2016</strain>
        <tissue evidence="2">Muscle</tissue>
    </source>
</reference>
<feature type="region of interest" description="Disordered" evidence="1">
    <location>
        <begin position="120"/>
        <end position="143"/>
    </location>
</feature>
<evidence type="ECO:0000313" key="2">
    <source>
        <dbReference type="EMBL" id="KAA8588654.1"/>
    </source>
</evidence>
<protein>
    <submittedName>
        <fullName evidence="2">Uncharacterized protein</fullName>
    </submittedName>
</protein>
<dbReference type="Proteomes" id="UP000327493">
    <property type="component" value="Chromosome 10"/>
</dbReference>
<evidence type="ECO:0000256" key="1">
    <source>
        <dbReference type="SAM" id="MobiDB-lite"/>
    </source>
</evidence>
<comment type="caution">
    <text evidence="2">The sequence shown here is derived from an EMBL/GenBank/DDBJ whole genome shotgun (WGS) entry which is preliminary data.</text>
</comment>
<gene>
    <name evidence="2" type="ORF">FQN60_009999</name>
</gene>
<name>A0A5J5D5H5_9PERO</name>
<dbReference type="AlphaFoldDB" id="A0A5J5D5H5"/>
<keyword evidence="3" id="KW-1185">Reference proteome</keyword>
<organism evidence="2 3">
    <name type="scientific">Etheostoma spectabile</name>
    <name type="common">orangethroat darter</name>
    <dbReference type="NCBI Taxonomy" id="54343"/>
    <lineage>
        <taxon>Eukaryota</taxon>
        <taxon>Metazoa</taxon>
        <taxon>Chordata</taxon>
        <taxon>Craniata</taxon>
        <taxon>Vertebrata</taxon>
        <taxon>Euteleostomi</taxon>
        <taxon>Actinopterygii</taxon>
        <taxon>Neopterygii</taxon>
        <taxon>Teleostei</taxon>
        <taxon>Neoteleostei</taxon>
        <taxon>Acanthomorphata</taxon>
        <taxon>Eupercaria</taxon>
        <taxon>Perciformes</taxon>
        <taxon>Percoidei</taxon>
        <taxon>Percidae</taxon>
        <taxon>Etheostomatinae</taxon>
        <taxon>Etheostoma</taxon>
    </lineage>
</organism>
<accession>A0A5J5D5H5</accession>
<evidence type="ECO:0000313" key="3">
    <source>
        <dbReference type="Proteomes" id="UP000327493"/>
    </source>
</evidence>